<comment type="caution">
    <text evidence="8">The sequence shown here is derived from an EMBL/GenBank/DDBJ whole genome shotgun (WGS) entry which is preliminary data.</text>
</comment>
<feature type="repeat" description="ANK" evidence="3">
    <location>
        <begin position="332"/>
        <end position="356"/>
    </location>
</feature>
<feature type="region of interest" description="Disordered" evidence="6">
    <location>
        <begin position="176"/>
        <end position="213"/>
    </location>
</feature>
<dbReference type="PANTHER" id="PTHR24202">
    <property type="entry name" value="E3 UBIQUITIN-PROTEIN LIGASE MIB2"/>
    <property type="match status" value="1"/>
</dbReference>
<dbReference type="GO" id="GO:0005737">
    <property type="term" value="C:cytoplasm"/>
    <property type="evidence" value="ECO:0007669"/>
    <property type="project" value="TreeGrafter"/>
</dbReference>
<dbReference type="SUPFAM" id="SSF48403">
    <property type="entry name" value="Ankyrin repeat"/>
    <property type="match status" value="1"/>
</dbReference>
<dbReference type="PROSITE" id="PS50088">
    <property type="entry name" value="ANK_REPEAT"/>
    <property type="match status" value="2"/>
</dbReference>
<evidence type="ECO:0000256" key="5">
    <source>
        <dbReference type="SAM" id="Coils"/>
    </source>
</evidence>
<evidence type="ECO:0000256" key="6">
    <source>
        <dbReference type="SAM" id="MobiDB-lite"/>
    </source>
</evidence>
<dbReference type="GO" id="GO:0016567">
    <property type="term" value="P:protein ubiquitination"/>
    <property type="evidence" value="ECO:0007669"/>
    <property type="project" value="TreeGrafter"/>
</dbReference>
<evidence type="ECO:0000256" key="3">
    <source>
        <dbReference type="PROSITE-ProRule" id="PRU00023"/>
    </source>
</evidence>
<dbReference type="Pfam" id="PF13920">
    <property type="entry name" value="zf-C3HC4_3"/>
    <property type="match status" value="2"/>
</dbReference>
<evidence type="ECO:0000313" key="8">
    <source>
        <dbReference type="EMBL" id="GMR41894.1"/>
    </source>
</evidence>
<organism evidence="8 9">
    <name type="scientific">Pristionchus mayeri</name>
    <dbReference type="NCBI Taxonomy" id="1317129"/>
    <lineage>
        <taxon>Eukaryota</taxon>
        <taxon>Metazoa</taxon>
        <taxon>Ecdysozoa</taxon>
        <taxon>Nematoda</taxon>
        <taxon>Chromadorea</taxon>
        <taxon>Rhabditida</taxon>
        <taxon>Rhabditina</taxon>
        <taxon>Diplogasteromorpha</taxon>
        <taxon>Diplogasteroidea</taxon>
        <taxon>Neodiplogasteridae</taxon>
        <taxon>Pristionchus</taxon>
    </lineage>
</organism>
<reference evidence="9" key="1">
    <citation type="submission" date="2022-10" db="EMBL/GenBank/DDBJ databases">
        <title>Genome assembly of Pristionchus species.</title>
        <authorList>
            <person name="Yoshida K."/>
            <person name="Sommer R.J."/>
        </authorList>
    </citation>
    <scope>NUCLEOTIDE SEQUENCE [LARGE SCALE GENOMIC DNA]</scope>
    <source>
        <strain evidence="9">RS5460</strain>
    </source>
</reference>
<feature type="non-terminal residue" evidence="8">
    <location>
        <position position="1"/>
    </location>
</feature>
<feature type="repeat" description="ANK" evidence="3">
    <location>
        <begin position="265"/>
        <end position="297"/>
    </location>
</feature>
<dbReference type="SUPFAM" id="SSF57850">
    <property type="entry name" value="RING/U-box"/>
    <property type="match status" value="1"/>
</dbReference>
<dbReference type="InterPro" id="IPR002110">
    <property type="entry name" value="Ankyrin_rpt"/>
</dbReference>
<dbReference type="SMART" id="SM00248">
    <property type="entry name" value="ANK"/>
    <property type="match status" value="6"/>
</dbReference>
<evidence type="ECO:0000259" key="7">
    <source>
        <dbReference type="PROSITE" id="PS50089"/>
    </source>
</evidence>
<evidence type="ECO:0000256" key="4">
    <source>
        <dbReference type="PROSITE-ProRule" id="PRU00175"/>
    </source>
</evidence>
<dbReference type="SMART" id="SM00184">
    <property type="entry name" value="RING"/>
    <property type="match status" value="2"/>
</dbReference>
<dbReference type="InterPro" id="IPR001841">
    <property type="entry name" value="Znf_RING"/>
</dbReference>
<evidence type="ECO:0000256" key="2">
    <source>
        <dbReference type="ARBA" id="ARBA00022833"/>
    </source>
</evidence>
<dbReference type="Gene3D" id="1.25.40.20">
    <property type="entry name" value="Ankyrin repeat-containing domain"/>
    <property type="match status" value="1"/>
</dbReference>
<name>A0AAN4ZMA5_9BILA</name>
<keyword evidence="2" id="KW-0862">Zinc</keyword>
<dbReference type="Pfam" id="PF12796">
    <property type="entry name" value="Ank_2"/>
    <property type="match status" value="1"/>
</dbReference>
<protein>
    <recommendedName>
        <fullName evidence="7">RING-type domain-containing protein</fullName>
    </recommendedName>
</protein>
<dbReference type="PROSITE" id="PS50297">
    <property type="entry name" value="ANK_REP_REGION"/>
    <property type="match status" value="1"/>
</dbReference>
<feature type="domain" description="RING-type" evidence="7">
    <location>
        <begin position="745"/>
        <end position="778"/>
    </location>
</feature>
<keyword evidence="5" id="KW-0175">Coiled coil</keyword>
<feature type="coiled-coil region" evidence="5">
    <location>
        <begin position="694"/>
        <end position="741"/>
    </location>
</feature>
<dbReference type="GO" id="GO:0008270">
    <property type="term" value="F:zinc ion binding"/>
    <property type="evidence" value="ECO:0007669"/>
    <property type="project" value="UniProtKB-KW"/>
</dbReference>
<dbReference type="AlphaFoldDB" id="A0AAN4ZMA5"/>
<evidence type="ECO:0000256" key="1">
    <source>
        <dbReference type="ARBA" id="ARBA00022771"/>
    </source>
</evidence>
<dbReference type="PROSITE" id="PS50089">
    <property type="entry name" value="ZF_RING_2"/>
    <property type="match status" value="2"/>
</dbReference>
<dbReference type="Proteomes" id="UP001328107">
    <property type="component" value="Unassembled WGS sequence"/>
</dbReference>
<dbReference type="Gene3D" id="3.30.40.10">
    <property type="entry name" value="Zinc/RING finger domain, C3HC4 (zinc finger)"/>
    <property type="match status" value="2"/>
</dbReference>
<dbReference type="InterPro" id="IPR036770">
    <property type="entry name" value="Ankyrin_rpt-contain_sf"/>
</dbReference>
<keyword evidence="1 4" id="KW-0863">Zinc-finger</keyword>
<gene>
    <name evidence="8" type="ORF">PMAYCL1PPCAC_12089</name>
</gene>
<dbReference type="InterPro" id="IPR013083">
    <property type="entry name" value="Znf_RING/FYVE/PHD"/>
</dbReference>
<keyword evidence="1 4" id="KW-0479">Metal-binding</keyword>
<dbReference type="PANTHER" id="PTHR24202:SF4">
    <property type="entry name" value="E3 UBIQUITIN-PROTEIN LIGASE MIB2-RELATED"/>
    <property type="match status" value="1"/>
</dbReference>
<dbReference type="CDD" id="cd16520">
    <property type="entry name" value="RING-HC_MIBs-like"/>
    <property type="match status" value="1"/>
</dbReference>
<sequence length="788" mass="87796">DSPPRMGEVTAGNRVVVAELNPVHFEKMHVYSNLQWTPDKMQTVGRIGFVIMVDELTESALVRFYASEVEERRYPKIWDASQEHTFPLGSLKRLDEVYFQVNDKVVLVSLTNPRKDLSLETTHAVKSVDYANGNYGLQTSFRPSVRVNHNGDNPNETLLPIYLGGGLTHLQVESEAAANAPNQRPHQRSRGRGNGYRNHQNHRNMSGVSQEDPRRLLYEPKGENPNRVEGGELIEAIRRWSATQCKMDFLSVIKEKIELVNRSIDGILPIQEAVMQGNLDAMVMLICLGADRMALDSSKNNLLHLAAMNGRSKVVESLLNFIPGEINSINLDGETPLHVAARHSKTSAVVFDRLLSAQSIKLNLTTLEGDTVMHTVVKLPESETKQAMVSRLLMYSRGHVNVNQMNLTGHNPLHVACLLGMTKTVEVILGNRPQLNQVMCKGGLLPIHLSAYYGRSKTVAVFIENYPEMVHSIVPATGQSCLHLSVSQWDSVVDKDLDRIATIQSLVSGGLNVNSRDRRGETALHILLKGMIRHREVYESLDLQSICASVGKDLKMSELATKVLPHWELAALFLLASNGADPRILNEDGIRALDIIPDLVSMIFSAQLARGAYGRPRSLLPMTSSSAEKFDMKEVTMCTFDCNDSPADVEFLPCGHRVICMSCVKGTSLRRCPLCYKAISSAKCTTDGSSVEICKKAAEERRQAEMEEQKKREEDAARKAEEKKEEEVRKLKARLEELEHSIEQCVICMDAVPSIAFLCGHRACSDCSKSLIICHSCRKPITQRINLF</sequence>
<evidence type="ECO:0000313" key="9">
    <source>
        <dbReference type="Proteomes" id="UP001328107"/>
    </source>
</evidence>
<feature type="domain" description="RING-type" evidence="7">
    <location>
        <begin position="637"/>
        <end position="675"/>
    </location>
</feature>
<proteinExistence type="predicted"/>
<keyword evidence="9" id="KW-1185">Reference proteome</keyword>
<accession>A0AAN4ZMA5</accession>
<keyword evidence="3" id="KW-0040">ANK repeat</keyword>
<dbReference type="EMBL" id="BTRK01000003">
    <property type="protein sequence ID" value="GMR41894.1"/>
    <property type="molecule type" value="Genomic_DNA"/>
</dbReference>